<sequence>MKSTALALSAVALLLAAMIYWQAGASVQTADRVTRDAPLSLWSPAKSATER</sequence>
<keyword evidence="1" id="KW-0732">Signal</keyword>
<protein>
    <submittedName>
        <fullName evidence="2">Uncharacterized protein</fullName>
    </submittedName>
</protein>
<feature type="chain" id="PRO_5045929809" evidence="1">
    <location>
        <begin position="24"/>
        <end position="51"/>
    </location>
</feature>
<gene>
    <name evidence="2" type="ORF">ACFQ0F_11060</name>
</gene>
<name>A0ABW3HJK7_9GAMM</name>
<dbReference type="Proteomes" id="UP001597044">
    <property type="component" value="Unassembled WGS sequence"/>
</dbReference>
<keyword evidence="3" id="KW-1185">Reference proteome</keyword>
<dbReference type="RefSeq" id="WP_379072211.1">
    <property type="nucleotide sequence ID" value="NZ_JBHTIT010000002.1"/>
</dbReference>
<evidence type="ECO:0000313" key="2">
    <source>
        <dbReference type="EMBL" id="MFD0950917.1"/>
    </source>
</evidence>
<dbReference type="EMBL" id="JBHTIT010000002">
    <property type="protein sequence ID" value="MFD0950917.1"/>
    <property type="molecule type" value="Genomic_DNA"/>
</dbReference>
<reference evidence="3" key="1">
    <citation type="journal article" date="2019" name="Int. J. Syst. Evol. Microbiol.">
        <title>The Global Catalogue of Microorganisms (GCM) 10K type strain sequencing project: providing services to taxonomists for standard genome sequencing and annotation.</title>
        <authorList>
            <consortium name="The Broad Institute Genomics Platform"/>
            <consortium name="The Broad Institute Genome Sequencing Center for Infectious Disease"/>
            <person name="Wu L."/>
            <person name="Ma J."/>
        </authorList>
    </citation>
    <scope>NUCLEOTIDE SEQUENCE [LARGE SCALE GENOMIC DNA]</scope>
    <source>
        <strain evidence="3">CCUG 63419</strain>
    </source>
</reference>
<comment type="caution">
    <text evidence="2">The sequence shown here is derived from an EMBL/GenBank/DDBJ whole genome shotgun (WGS) entry which is preliminary data.</text>
</comment>
<feature type="signal peptide" evidence="1">
    <location>
        <begin position="1"/>
        <end position="23"/>
    </location>
</feature>
<organism evidence="2 3">
    <name type="scientific">Paraperlucidibaca wandonensis</name>
    <dbReference type="NCBI Taxonomy" id="1268273"/>
    <lineage>
        <taxon>Bacteria</taxon>
        <taxon>Pseudomonadati</taxon>
        <taxon>Pseudomonadota</taxon>
        <taxon>Gammaproteobacteria</taxon>
        <taxon>Moraxellales</taxon>
        <taxon>Moraxellaceae</taxon>
        <taxon>Paraperlucidibaca</taxon>
    </lineage>
</organism>
<evidence type="ECO:0000256" key="1">
    <source>
        <dbReference type="SAM" id="SignalP"/>
    </source>
</evidence>
<proteinExistence type="predicted"/>
<evidence type="ECO:0000313" key="3">
    <source>
        <dbReference type="Proteomes" id="UP001597044"/>
    </source>
</evidence>
<accession>A0ABW3HJK7</accession>